<dbReference type="Proteomes" id="UP000186922">
    <property type="component" value="Unassembled WGS sequence"/>
</dbReference>
<accession>A0A1D1VPU9</accession>
<evidence type="ECO:0000313" key="2">
    <source>
        <dbReference type="Proteomes" id="UP000186922"/>
    </source>
</evidence>
<organism evidence="1 2">
    <name type="scientific">Ramazzottius varieornatus</name>
    <name type="common">Water bear</name>
    <name type="synonym">Tardigrade</name>
    <dbReference type="NCBI Taxonomy" id="947166"/>
    <lineage>
        <taxon>Eukaryota</taxon>
        <taxon>Metazoa</taxon>
        <taxon>Ecdysozoa</taxon>
        <taxon>Tardigrada</taxon>
        <taxon>Eutardigrada</taxon>
        <taxon>Parachela</taxon>
        <taxon>Hypsibioidea</taxon>
        <taxon>Ramazzottiidae</taxon>
        <taxon>Ramazzottius</taxon>
    </lineage>
</organism>
<evidence type="ECO:0000313" key="1">
    <source>
        <dbReference type="EMBL" id="GAV00964.1"/>
    </source>
</evidence>
<dbReference type="EMBL" id="BDGG01000006">
    <property type="protein sequence ID" value="GAV00964.1"/>
    <property type="molecule type" value="Genomic_DNA"/>
</dbReference>
<proteinExistence type="predicted"/>
<comment type="caution">
    <text evidence="1">The sequence shown here is derived from an EMBL/GenBank/DDBJ whole genome shotgun (WGS) entry which is preliminary data.</text>
</comment>
<gene>
    <name evidence="1" type="primary">RvY_11742-1</name>
    <name evidence="1" type="synonym">RvY_11742.1</name>
    <name evidence="1" type="ORF">RvY_11742</name>
</gene>
<dbReference type="AlphaFoldDB" id="A0A1D1VPU9"/>
<sequence length="104" mass="11617">MFSCNSAGRFRAEDAVLECEVFKFSINKLVQTDKAYFGTAALFQQRLEKNNRTLESSALSLSKFCAVTVEILRCHCRNSALSLSKFCDHPGAQFMASHLTMPNS</sequence>
<reference evidence="1 2" key="1">
    <citation type="journal article" date="2016" name="Nat. Commun.">
        <title>Extremotolerant tardigrade genome and improved radiotolerance of human cultured cells by tardigrade-unique protein.</title>
        <authorList>
            <person name="Hashimoto T."/>
            <person name="Horikawa D.D."/>
            <person name="Saito Y."/>
            <person name="Kuwahara H."/>
            <person name="Kozuka-Hata H."/>
            <person name="Shin-I T."/>
            <person name="Minakuchi Y."/>
            <person name="Ohishi K."/>
            <person name="Motoyama A."/>
            <person name="Aizu T."/>
            <person name="Enomoto A."/>
            <person name="Kondo K."/>
            <person name="Tanaka S."/>
            <person name="Hara Y."/>
            <person name="Koshikawa S."/>
            <person name="Sagara H."/>
            <person name="Miura T."/>
            <person name="Yokobori S."/>
            <person name="Miyagawa K."/>
            <person name="Suzuki Y."/>
            <person name="Kubo T."/>
            <person name="Oyama M."/>
            <person name="Kohara Y."/>
            <person name="Fujiyama A."/>
            <person name="Arakawa K."/>
            <person name="Katayama T."/>
            <person name="Toyoda A."/>
            <person name="Kunieda T."/>
        </authorList>
    </citation>
    <scope>NUCLEOTIDE SEQUENCE [LARGE SCALE GENOMIC DNA]</scope>
    <source>
        <strain evidence="1 2">YOKOZUNA-1</strain>
    </source>
</reference>
<protein>
    <submittedName>
        <fullName evidence="1">Uncharacterized protein</fullName>
    </submittedName>
</protein>
<name>A0A1D1VPU9_RAMVA</name>
<keyword evidence="2" id="KW-1185">Reference proteome</keyword>